<protein>
    <recommendedName>
        <fullName evidence="3">DUF2934 domain-containing protein</fullName>
    </recommendedName>
</protein>
<dbReference type="AlphaFoldDB" id="A0A512ILP2"/>
<sequence>MDMIEHRVRERAYYIWEGEGRVTGRADAHWLQAEAEFAAAGTEITPAAAASVSEAATKVPGRSKAAAPKVAAKTSAKTAVVKAPKAVAAKAPAKPQKTARAEVGVALH</sequence>
<dbReference type="EMBL" id="BJZT01000008">
    <property type="protein sequence ID" value="GEO98633.1"/>
    <property type="molecule type" value="Genomic_DNA"/>
</dbReference>
<keyword evidence="2" id="KW-1185">Reference proteome</keyword>
<proteinExistence type="predicted"/>
<gene>
    <name evidence="1" type="ORF">MHA02_10210</name>
</gene>
<organism evidence="1 2">
    <name type="scientific">Methylobacterium haplocladii</name>
    <dbReference type="NCBI Taxonomy" id="1176176"/>
    <lineage>
        <taxon>Bacteria</taxon>
        <taxon>Pseudomonadati</taxon>
        <taxon>Pseudomonadota</taxon>
        <taxon>Alphaproteobacteria</taxon>
        <taxon>Hyphomicrobiales</taxon>
        <taxon>Methylobacteriaceae</taxon>
        <taxon>Methylobacterium</taxon>
    </lineage>
</organism>
<evidence type="ECO:0000313" key="2">
    <source>
        <dbReference type="Proteomes" id="UP000321258"/>
    </source>
</evidence>
<evidence type="ECO:0000313" key="1">
    <source>
        <dbReference type="EMBL" id="GEO98633.1"/>
    </source>
</evidence>
<dbReference type="Proteomes" id="UP000321258">
    <property type="component" value="Unassembled WGS sequence"/>
</dbReference>
<comment type="caution">
    <text evidence="1">The sequence shown here is derived from an EMBL/GenBank/DDBJ whole genome shotgun (WGS) entry which is preliminary data.</text>
</comment>
<dbReference type="RefSeq" id="WP_147077217.1">
    <property type="nucleotide sequence ID" value="NZ_BJZT01000008.1"/>
</dbReference>
<accession>A0A512ILP2</accession>
<name>A0A512ILP2_9HYPH</name>
<evidence type="ECO:0008006" key="3">
    <source>
        <dbReference type="Google" id="ProtNLM"/>
    </source>
</evidence>
<dbReference type="OrthoDB" id="9811127at2"/>
<reference evidence="1 2" key="1">
    <citation type="submission" date="2019-07" db="EMBL/GenBank/DDBJ databases">
        <title>Whole genome shotgun sequence of Methylobacterium haplocladii NBRC 107714.</title>
        <authorList>
            <person name="Hosoyama A."/>
            <person name="Uohara A."/>
            <person name="Ohji S."/>
            <person name="Ichikawa N."/>
        </authorList>
    </citation>
    <scope>NUCLEOTIDE SEQUENCE [LARGE SCALE GENOMIC DNA]</scope>
    <source>
        <strain evidence="1 2">NBRC 107714</strain>
    </source>
</reference>
<dbReference type="Pfam" id="PF11154">
    <property type="entry name" value="DUF2934"/>
    <property type="match status" value="1"/>
</dbReference>
<dbReference type="InterPro" id="IPR021327">
    <property type="entry name" value="DUF2934"/>
</dbReference>